<proteinExistence type="inferred from homology"/>
<dbReference type="GO" id="GO:0016846">
    <property type="term" value="F:carbon-sulfur lyase activity"/>
    <property type="evidence" value="ECO:0007669"/>
    <property type="project" value="TreeGrafter"/>
</dbReference>
<dbReference type="PANTHER" id="PTHR11808:SF80">
    <property type="entry name" value="CYSTATHIONINE GAMMA-LYASE"/>
    <property type="match status" value="1"/>
</dbReference>
<dbReference type="GO" id="GO:0030170">
    <property type="term" value="F:pyridoxal phosphate binding"/>
    <property type="evidence" value="ECO:0007669"/>
    <property type="project" value="InterPro"/>
</dbReference>
<dbReference type="InterPro" id="IPR015424">
    <property type="entry name" value="PyrdxlP-dep_Trfase"/>
</dbReference>
<name>A0A0G2AHG6_9BACT</name>
<evidence type="ECO:0000256" key="2">
    <source>
        <dbReference type="ARBA" id="ARBA00022898"/>
    </source>
</evidence>
<dbReference type="Pfam" id="PF01053">
    <property type="entry name" value="Cys_Met_Meta_PP"/>
    <property type="match status" value="1"/>
</dbReference>
<accession>A0A0G2AHG6</accession>
<protein>
    <submittedName>
        <fullName evidence="4">Cystathionine gamma-synthase</fullName>
    </submittedName>
</protein>
<dbReference type="GO" id="GO:0019346">
    <property type="term" value="P:transsulfuration"/>
    <property type="evidence" value="ECO:0007669"/>
    <property type="project" value="InterPro"/>
</dbReference>
<comment type="cofactor">
    <cofactor evidence="1 3">
        <name>pyridoxal 5'-phosphate</name>
        <dbReference type="ChEBI" id="CHEBI:597326"/>
    </cofactor>
</comment>
<comment type="caution">
    <text evidence="4">The sequence shown here is derived from an EMBL/GenBank/DDBJ whole genome shotgun (WGS) entry which is preliminary data.</text>
</comment>
<dbReference type="Proteomes" id="UP000034054">
    <property type="component" value="Unassembled WGS sequence"/>
</dbReference>
<organism evidence="4 5">
    <name type="scientific">Candidatus Uhrbacteria bacterium GW2011_GWA2_52_8d</name>
    <dbReference type="NCBI Taxonomy" id="1618979"/>
    <lineage>
        <taxon>Bacteria</taxon>
        <taxon>Candidatus Uhriibacteriota</taxon>
    </lineage>
</organism>
<dbReference type="AlphaFoldDB" id="A0A0G2AHG6"/>
<comment type="similarity">
    <text evidence="3">Belongs to the trans-sulfuration enzymes family.</text>
</comment>
<dbReference type="InterPro" id="IPR015422">
    <property type="entry name" value="PyrdxlP-dep_Trfase_small"/>
</dbReference>
<dbReference type="SUPFAM" id="SSF53383">
    <property type="entry name" value="PLP-dependent transferases"/>
    <property type="match status" value="1"/>
</dbReference>
<dbReference type="GO" id="GO:0005737">
    <property type="term" value="C:cytoplasm"/>
    <property type="evidence" value="ECO:0007669"/>
    <property type="project" value="TreeGrafter"/>
</dbReference>
<gene>
    <name evidence="4" type="ORF">UY76_C0045G0009</name>
</gene>
<evidence type="ECO:0000256" key="1">
    <source>
        <dbReference type="ARBA" id="ARBA00001933"/>
    </source>
</evidence>
<evidence type="ECO:0000313" key="5">
    <source>
        <dbReference type="Proteomes" id="UP000034054"/>
    </source>
</evidence>
<reference evidence="4 5" key="1">
    <citation type="journal article" date="2015" name="Nature">
        <title>rRNA introns, odd ribosomes, and small enigmatic genomes across a large radiation of phyla.</title>
        <authorList>
            <person name="Brown C.T."/>
            <person name="Hug L.A."/>
            <person name="Thomas B.C."/>
            <person name="Sharon I."/>
            <person name="Castelle C.J."/>
            <person name="Singh A."/>
            <person name="Wilkins M.J."/>
            <person name="Williams K.H."/>
            <person name="Banfield J.F."/>
        </authorList>
    </citation>
    <scope>NUCLEOTIDE SEQUENCE [LARGE SCALE GENOMIC DNA]</scope>
</reference>
<keyword evidence="2 3" id="KW-0663">Pyridoxal phosphate</keyword>
<evidence type="ECO:0000256" key="3">
    <source>
        <dbReference type="RuleBase" id="RU362118"/>
    </source>
</evidence>
<dbReference type="PANTHER" id="PTHR11808">
    <property type="entry name" value="TRANS-SULFURATION ENZYME FAMILY MEMBER"/>
    <property type="match status" value="1"/>
</dbReference>
<sequence length="86" mass="9517">MIAFRLREDNKAAAFRFLDALTHCVRAVSLGFVRTLVDHPAQWTHSDIAPGDQRRMGITSGSLRLSIGIEEPEDLIADLDQALDAI</sequence>
<dbReference type="InterPro" id="IPR000277">
    <property type="entry name" value="Cys/Met-Metab_PyrdxlP-dep_enz"/>
</dbReference>
<dbReference type="Gene3D" id="3.90.1150.10">
    <property type="entry name" value="Aspartate Aminotransferase, domain 1"/>
    <property type="match status" value="1"/>
</dbReference>
<dbReference type="EMBL" id="LCRH01000045">
    <property type="protein sequence ID" value="KKW32009.1"/>
    <property type="molecule type" value="Genomic_DNA"/>
</dbReference>
<evidence type="ECO:0000313" key="4">
    <source>
        <dbReference type="EMBL" id="KKW32009.1"/>
    </source>
</evidence>